<feature type="transmembrane region" description="Helical" evidence="19">
    <location>
        <begin position="754"/>
        <end position="782"/>
    </location>
</feature>
<evidence type="ECO:0000256" key="11">
    <source>
        <dbReference type="ARBA" id="ARBA00022741"/>
    </source>
</evidence>
<dbReference type="Gene3D" id="3.40.50.1820">
    <property type="entry name" value="alpha/beta hydrolase"/>
    <property type="match status" value="1"/>
</dbReference>
<dbReference type="InterPro" id="IPR014043">
    <property type="entry name" value="Acyl_transferase_dom"/>
</dbReference>
<dbReference type="InterPro" id="IPR016035">
    <property type="entry name" value="Acyl_Trfase/lysoPLipase"/>
</dbReference>
<evidence type="ECO:0000256" key="8">
    <source>
        <dbReference type="ARBA" id="ARBA00022679"/>
    </source>
</evidence>
<evidence type="ECO:0000256" key="15">
    <source>
        <dbReference type="ARBA" id="ARBA00023136"/>
    </source>
</evidence>
<dbReference type="Pfam" id="PF00664">
    <property type="entry name" value="ABC_membrane"/>
    <property type="match status" value="2"/>
</dbReference>
<dbReference type="InterPro" id="IPR049552">
    <property type="entry name" value="PKS_DH_N"/>
</dbReference>
<comment type="pathway">
    <text evidence="2">Secondary metabolite biosynthesis.</text>
</comment>
<dbReference type="InterPro" id="IPR003439">
    <property type="entry name" value="ABC_transporter-like_ATP-bd"/>
</dbReference>
<evidence type="ECO:0000256" key="16">
    <source>
        <dbReference type="ARBA" id="ARBA00023274"/>
    </source>
</evidence>
<feature type="region of interest" description="Disordered" evidence="18">
    <location>
        <begin position="2823"/>
        <end position="2853"/>
    </location>
</feature>
<keyword evidence="11" id="KW-0547">Nucleotide-binding</keyword>
<accession>A0A364KRM8</accession>
<dbReference type="Pfam" id="PF02801">
    <property type="entry name" value="Ketoacyl-synt_C"/>
    <property type="match status" value="1"/>
</dbReference>
<evidence type="ECO:0000256" key="6">
    <source>
        <dbReference type="ARBA" id="ARBA00022450"/>
    </source>
</evidence>
<dbReference type="InterPro" id="IPR017871">
    <property type="entry name" value="ABC_transporter-like_CS"/>
</dbReference>
<feature type="transmembrane region" description="Helical" evidence="19">
    <location>
        <begin position="923"/>
        <end position="942"/>
    </location>
</feature>
<dbReference type="InterPro" id="IPR001227">
    <property type="entry name" value="Ac_transferase_dom_sf"/>
</dbReference>
<dbReference type="SMART" id="SM00382">
    <property type="entry name" value="AAA"/>
    <property type="match status" value="2"/>
</dbReference>
<dbReference type="InterPro" id="IPR027417">
    <property type="entry name" value="P-loop_NTPase"/>
</dbReference>
<dbReference type="SUPFAM" id="SSF53901">
    <property type="entry name" value="Thiolase-like"/>
    <property type="match status" value="1"/>
</dbReference>
<keyword evidence="8" id="KW-0808">Transferase</keyword>
<dbReference type="STRING" id="1196081.A0A364KRM8"/>
<evidence type="ECO:0000313" key="26">
    <source>
        <dbReference type="Proteomes" id="UP000249363"/>
    </source>
</evidence>
<dbReference type="SUPFAM" id="SSF55048">
    <property type="entry name" value="Probable ACP-binding domain of malonyl-CoA ACP transacylase"/>
    <property type="match status" value="1"/>
</dbReference>
<feature type="domain" description="PKS/mFAS DH" evidence="24">
    <location>
        <begin position="2394"/>
        <end position="2700"/>
    </location>
</feature>
<keyword evidence="16" id="KW-0687">Ribonucleoprotein</keyword>
<feature type="region of interest" description="C-terminal hotdog fold" evidence="17">
    <location>
        <begin position="2554"/>
        <end position="2700"/>
    </location>
</feature>
<dbReference type="Pfam" id="PF22621">
    <property type="entry name" value="CurL-like_PKS_C"/>
    <property type="match status" value="1"/>
</dbReference>
<dbReference type="InterPro" id="IPR014030">
    <property type="entry name" value="Ketoacyl_synth_N"/>
</dbReference>
<name>A0A364KRM8_TALAM</name>
<dbReference type="PROSITE" id="PS52019">
    <property type="entry name" value="PKS_MFAS_DH"/>
    <property type="match status" value="1"/>
</dbReference>
<dbReference type="InterPro" id="IPR016036">
    <property type="entry name" value="Malonyl_transacylase_ACP-bd"/>
</dbReference>
<dbReference type="PROSITE" id="PS50075">
    <property type="entry name" value="CARRIER"/>
    <property type="match status" value="1"/>
</dbReference>
<dbReference type="SMART" id="SM00825">
    <property type="entry name" value="PKS_KS"/>
    <property type="match status" value="1"/>
</dbReference>
<feature type="compositionally biased region" description="Basic and acidic residues" evidence="18">
    <location>
        <begin position="1450"/>
        <end position="1473"/>
    </location>
</feature>
<evidence type="ECO:0000256" key="10">
    <source>
        <dbReference type="ARBA" id="ARBA00022737"/>
    </source>
</evidence>
<dbReference type="InterPro" id="IPR029058">
    <property type="entry name" value="AB_hydrolase_fold"/>
</dbReference>
<feature type="region of interest" description="N-terminal hotdog fold" evidence="17">
    <location>
        <begin position="2394"/>
        <end position="2534"/>
    </location>
</feature>
<dbReference type="SUPFAM" id="SSF53474">
    <property type="entry name" value="alpha/beta-Hydrolases"/>
    <property type="match status" value="1"/>
</dbReference>
<dbReference type="CDD" id="cd00833">
    <property type="entry name" value="PKS"/>
    <property type="match status" value="1"/>
</dbReference>
<keyword evidence="14 19" id="KW-1133">Transmembrane helix</keyword>
<evidence type="ECO:0000313" key="25">
    <source>
        <dbReference type="EMBL" id="RAO66195.1"/>
    </source>
</evidence>
<dbReference type="Pfam" id="PF00698">
    <property type="entry name" value="Acyl_transf_1"/>
    <property type="match status" value="1"/>
</dbReference>
<dbReference type="OrthoDB" id="329835at2759"/>
<dbReference type="InterPro" id="IPR030918">
    <property type="entry name" value="PT_fungal_PKS"/>
</dbReference>
<dbReference type="Proteomes" id="UP000249363">
    <property type="component" value="Unassembled WGS sequence"/>
</dbReference>
<evidence type="ECO:0000259" key="21">
    <source>
        <dbReference type="PROSITE" id="PS50893"/>
    </source>
</evidence>
<keyword evidence="10" id="KW-0677">Repeat</keyword>
<keyword evidence="15 19" id="KW-0472">Membrane</keyword>
<dbReference type="InterPro" id="IPR016039">
    <property type="entry name" value="Thiolase-like"/>
</dbReference>
<keyword evidence="7" id="KW-0597">Phosphoprotein</keyword>
<evidence type="ECO:0000256" key="9">
    <source>
        <dbReference type="ARBA" id="ARBA00022692"/>
    </source>
</evidence>
<feature type="transmembrane region" description="Helical" evidence="19">
    <location>
        <begin position="57"/>
        <end position="80"/>
    </location>
</feature>
<feature type="domain" description="Carrier" evidence="20">
    <location>
        <begin position="2747"/>
        <end position="2824"/>
    </location>
</feature>
<dbReference type="SUPFAM" id="SSF90123">
    <property type="entry name" value="ABC transporter transmembrane region"/>
    <property type="match status" value="2"/>
</dbReference>
<keyword evidence="26" id="KW-1185">Reference proteome</keyword>
<keyword evidence="13" id="KW-0689">Ribosomal protein</keyword>
<evidence type="ECO:0000259" key="23">
    <source>
        <dbReference type="PROSITE" id="PS52004"/>
    </source>
</evidence>
<dbReference type="InterPro" id="IPR042104">
    <property type="entry name" value="PKS_dehydratase_sf"/>
</dbReference>
<feature type="domain" description="ABC transmembrane type-1" evidence="22">
    <location>
        <begin position="713"/>
        <end position="983"/>
    </location>
</feature>
<dbReference type="Pfam" id="PF16073">
    <property type="entry name" value="SAT"/>
    <property type="match status" value="1"/>
</dbReference>
<dbReference type="Pfam" id="PF03297">
    <property type="entry name" value="Ribosomal_S25"/>
    <property type="match status" value="1"/>
</dbReference>
<dbReference type="InterPro" id="IPR009081">
    <property type="entry name" value="PP-bd_ACP"/>
</dbReference>
<dbReference type="Gene3D" id="1.10.1200.10">
    <property type="entry name" value="ACP-like"/>
    <property type="match status" value="1"/>
</dbReference>
<dbReference type="InterPro" id="IPR014031">
    <property type="entry name" value="Ketoacyl_synth_C"/>
</dbReference>
<dbReference type="PROSITE" id="PS00211">
    <property type="entry name" value="ABC_TRANSPORTER_1"/>
    <property type="match status" value="2"/>
</dbReference>
<dbReference type="InterPro" id="IPR001031">
    <property type="entry name" value="Thioesterase"/>
</dbReference>
<dbReference type="InterPro" id="IPR003593">
    <property type="entry name" value="AAA+_ATPase"/>
</dbReference>
<dbReference type="Gene3D" id="1.20.1560.10">
    <property type="entry name" value="ABC transporter type 1, transmembrane domain"/>
    <property type="match status" value="1"/>
</dbReference>
<keyword evidence="12" id="KW-0067">ATP-binding</keyword>
<feature type="transmembrane region" description="Helical" evidence="19">
    <location>
        <begin position="711"/>
        <end position="734"/>
    </location>
</feature>
<feature type="transmembrane region" description="Helical" evidence="19">
    <location>
        <begin position="286"/>
        <end position="304"/>
    </location>
</feature>
<feature type="domain" description="ABC transporter" evidence="21">
    <location>
        <begin position="1016"/>
        <end position="1253"/>
    </location>
</feature>
<evidence type="ECO:0000256" key="4">
    <source>
        <dbReference type="ARBA" id="ARBA00009106"/>
    </source>
</evidence>
<dbReference type="Pfam" id="PF00975">
    <property type="entry name" value="Thioesterase"/>
    <property type="match status" value="1"/>
</dbReference>
<dbReference type="FunFam" id="3.40.50.300:FF:000251">
    <property type="entry name" value="ABC transporter B family member 19"/>
    <property type="match status" value="1"/>
</dbReference>
<dbReference type="GO" id="GO:0015421">
    <property type="term" value="F:ABC-type oligopeptide transporter activity"/>
    <property type="evidence" value="ECO:0007669"/>
    <property type="project" value="TreeGrafter"/>
</dbReference>
<feature type="active site" description="Proton acceptor; for dehydratase activity" evidence="17">
    <location>
        <position position="2426"/>
    </location>
</feature>
<dbReference type="Gene3D" id="3.30.63.20">
    <property type="match status" value="1"/>
</dbReference>
<dbReference type="GO" id="GO:0005524">
    <property type="term" value="F:ATP binding"/>
    <property type="evidence" value="ECO:0007669"/>
    <property type="project" value="UniProtKB-KW"/>
</dbReference>
<feature type="region of interest" description="Disordered" evidence="18">
    <location>
        <begin position="2877"/>
        <end position="2901"/>
    </location>
</feature>
<comment type="similarity">
    <text evidence="3">Belongs to the ABC transporter superfamily. ABCB family. Multidrug resistance exporter (TC 3.A.1.201) subfamily.</text>
</comment>
<dbReference type="Pfam" id="PF00109">
    <property type="entry name" value="ketoacyl-synt"/>
    <property type="match status" value="1"/>
</dbReference>
<dbReference type="GO" id="GO:0005840">
    <property type="term" value="C:ribosome"/>
    <property type="evidence" value="ECO:0007669"/>
    <property type="project" value="UniProtKB-KW"/>
</dbReference>
<dbReference type="SUPFAM" id="SSF52540">
    <property type="entry name" value="P-loop containing nucleoside triphosphate hydrolases"/>
    <property type="match status" value="2"/>
</dbReference>
<dbReference type="Gene3D" id="3.40.50.300">
    <property type="entry name" value="P-loop containing nucleotide triphosphate hydrolases"/>
    <property type="match status" value="2"/>
</dbReference>
<evidence type="ECO:0000256" key="12">
    <source>
        <dbReference type="ARBA" id="ARBA00022840"/>
    </source>
</evidence>
<dbReference type="SUPFAM" id="SSF47336">
    <property type="entry name" value="ACP-like"/>
    <property type="match status" value="1"/>
</dbReference>
<evidence type="ECO:0000256" key="5">
    <source>
        <dbReference type="ARBA" id="ARBA00022448"/>
    </source>
</evidence>
<reference evidence="25 26" key="1">
    <citation type="journal article" date="2017" name="Biotechnol. Biofuels">
        <title>Differential beta-glucosidase expression as a function of carbon source availability in Talaromyces amestolkiae: a genomic and proteomic approach.</title>
        <authorList>
            <person name="de Eugenio L.I."/>
            <person name="Mendez-Liter J.A."/>
            <person name="Nieto-Dominguez M."/>
            <person name="Alonso L."/>
            <person name="Gil-Munoz J."/>
            <person name="Barriuso J."/>
            <person name="Prieto A."/>
            <person name="Martinez M.J."/>
        </authorList>
    </citation>
    <scope>NUCLEOTIDE SEQUENCE [LARGE SCALE GENOMIC DNA]</scope>
    <source>
        <strain evidence="25 26">CIB</strain>
    </source>
</reference>
<dbReference type="GeneID" id="63791424"/>
<evidence type="ECO:0008006" key="27">
    <source>
        <dbReference type="Google" id="ProtNLM"/>
    </source>
</evidence>
<evidence type="ECO:0000256" key="1">
    <source>
        <dbReference type="ARBA" id="ARBA00004141"/>
    </source>
</evidence>
<dbReference type="InterPro" id="IPR049900">
    <property type="entry name" value="PKS_mFAS_DH"/>
</dbReference>
<dbReference type="Gene3D" id="3.40.47.10">
    <property type="match status" value="1"/>
</dbReference>
<keyword evidence="5" id="KW-0813">Transport</keyword>
<feature type="domain" description="ABC transmembrane type-1" evidence="22">
    <location>
        <begin position="60"/>
        <end position="350"/>
    </location>
</feature>
<dbReference type="RefSeq" id="XP_040730712.1">
    <property type="nucleotide sequence ID" value="XM_040874328.1"/>
</dbReference>
<dbReference type="Gene3D" id="3.40.366.10">
    <property type="entry name" value="Malonyl-Coenzyme A Acyl Carrier Protein, domain 2"/>
    <property type="match status" value="1"/>
</dbReference>
<feature type="domain" description="Ketosynthase family 3 (KS3)" evidence="23">
    <location>
        <begin position="1486"/>
        <end position="1916"/>
    </location>
</feature>
<feature type="domain" description="ABC transporter" evidence="21">
    <location>
        <begin position="385"/>
        <end position="630"/>
    </location>
</feature>
<evidence type="ECO:0000256" key="18">
    <source>
        <dbReference type="SAM" id="MobiDB-lite"/>
    </source>
</evidence>
<dbReference type="Gene3D" id="3.10.129.110">
    <property type="entry name" value="Polyketide synthase dehydratase"/>
    <property type="match status" value="1"/>
</dbReference>
<dbReference type="CDD" id="cd18577">
    <property type="entry name" value="ABC_6TM_Pgp_ABCB1_D1_like"/>
    <property type="match status" value="1"/>
</dbReference>
<dbReference type="InterPro" id="IPR036640">
    <property type="entry name" value="ABC1_TM_sf"/>
</dbReference>
<feature type="transmembrane region" description="Helical" evidence="19">
    <location>
        <begin position="324"/>
        <end position="342"/>
    </location>
</feature>
<evidence type="ECO:0000256" key="14">
    <source>
        <dbReference type="ARBA" id="ARBA00022989"/>
    </source>
</evidence>
<dbReference type="SMART" id="SM00827">
    <property type="entry name" value="PKS_AT"/>
    <property type="match status" value="1"/>
</dbReference>
<dbReference type="CDD" id="cd18578">
    <property type="entry name" value="ABC_6TM_Pgp_ABCB1_D2_like"/>
    <property type="match status" value="1"/>
</dbReference>
<feature type="transmembrane region" description="Helical" evidence="19">
    <location>
        <begin position="209"/>
        <end position="230"/>
    </location>
</feature>
<evidence type="ECO:0000256" key="13">
    <source>
        <dbReference type="ARBA" id="ARBA00022980"/>
    </source>
</evidence>
<dbReference type="Pfam" id="PF00005">
    <property type="entry name" value="ABC_tran"/>
    <property type="match status" value="2"/>
</dbReference>
<feature type="transmembrane region" description="Helical" evidence="19">
    <location>
        <begin position="183"/>
        <end position="203"/>
    </location>
</feature>
<dbReference type="InterPro" id="IPR039421">
    <property type="entry name" value="Type_1_exporter"/>
</dbReference>
<dbReference type="GO" id="GO:0016746">
    <property type="term" value="F:acyltransferase activity"/>
    <property type="evidence" value="ECO:0007669"/>
    <property type="project" value="InterPro"/>
</dbReference>
<dbReference type="SMART" id="SM00823">
    <property type="entry name" value="PKS_PP"/>
    <property type="match status" value="1"/>
</dbReference>
<evidence type="ECO:0000256" key="19">
    <source>
        <dbReference type="SAM" id="Phobius"/>
    </source>
</evidence>
<gene>
    <name evidence="25" type="ORF">BHQ10_002207</name>
</gene>
<dbReference type="InterPro" id="IPR006162">
    <property type="entry name" value="Ppantetheine_attach_site"/>
</dbReference>
<dbReference type="GO" id="GO:1990904">
    <property type="term" value="C:ribonucleoprotein complex"/>
    <property type="evidence" value="ECO:0007669"/>
    <property type="project" value="UniProtKB-KW"/>
</dbReference>
<dbReference type="GO" id="GO:0016887">
    <property type="term" value="F:ATP hydrolysis activity"/>
    <property type="evidence" value="ECO:0007669"/>
    <property type="project" value="InterPro"/>
</dbReference>
<dbReference type="GO" id="GO:0090374">
    <property type="term" value="P:oligopeptide export from mitochondrion"/>
    <property type="evidence" value="ECO:0007669"/>
    <property type="project" value="TreeGrafter"/>
</dbReference>
<dbReference type="FunFam" id="3.40.50.300:FF:000913">
    <property type="entry name" value="ABC multidrug transporter SitT"/>
    <property type="match status" value="1"/>
</dbReference>
<dbReference type="InterPro" id="IPR036736">
    <property type="entry name" value="ACP-like_sf"/>
</dbReference>
<feature type="region of interest" description="Disordered" evidence="18">
    <location>
        <begin position="1444"/>
        <end position="1481"/>
    </location>
</feature>
<dbReference type="InterPro" id="IPR020806">
    <property type="entry name" value="PKS_PP-bd"/>
</dbReference>
<evidence type="ECO:0000256" key="7">
    <source>
        <dbReference type="ARBA" id="ARBA00022553"/>
    </source>
</evidence>
<feature type="transmembrane region" description="Helical" evidence="19">
    <location>
        <begin position="110"/>
        <end position="133"/>
    </location>
</feature>
<dbReference type="InterPro" id="IPR020841">
    <property type="entry name" value="PKS_Beta-ketoAc_synthase_dom"/>
</dbReference>
<dbReference type="PROSITE" id="PS50893">
    <property type="entry name" value="ABC_TRANSPORTER_2"/>
    <property type="match status" value="2"/>
</dbReference>
<keyword evidence="6" id="KW-0596">Phosphopantetheine</keyword>
<evidence type="ECO:0000256" key="3">
    <source>
        <dbReference type="ARBA" id="ARBA00007577"/>
    </source>
</evidence>
<evidence type="ECO:0000259" key="20">
    <source>
        <dbReference type="PROSITE" id="PS50075"/>
    </source>
</evidence>
<dbReference type="PANTHER" id="PTHR43394">
    <property type="entry name" value="ATP-DEPENDENT PERMEASE MDL1, MITOCHONDRIAL"/>
    <property type="match status" value="1"/>
</dbReference>
<organism evidence="25 26">
    <name type="scientific">Talaromyces amestolkiae</name>
    <dbReference type="NCBI Taxonomy" id="1196081"/>
    <lineage>
        <taxon>Eukaryota</taxon>
        <taxon>Fungi</taxon>
        <taxon>Dikarya</taxon>
        <taxon>Ascomycota</taxon>
        <taxon>Pezizomycotina</taxon>
        <taxon>Eurotiomycetes</taxon>
        <taxon>Eurotiomycetidae</taxon>
        <taxon>Eurotiales</taxon>
        <taxon>Trichocomaceae</taxon>
        <taxon>Talaromyces</taxon>
        <taxon>Talaromyces sect. Talaromyces</taxon>
    </lineage>
</organism>
<dbReference type="NCBIfam" id="TIGR04532">
    <property type="entry name" value="PT_fungal_PKS"/>
    <property type="match status" value="1"/>
</dbReference>
<evidence type="ECO:0000256" key="17">
    <source>
        <dbReference type="PROSITE-ProRule" id="PRU01363"/>
    </source>
</evidence>
<feature type="compositionally biased region" description="Polar residues" evidence="18">
    <location>
        <begin position="2830"/>
        <end position="2844"/>
    </location>
</feature>
<dbReference type="CDD" id="cd03249">
    <property type="entry name" value="ABC_MTABC3_MDL1_MDL2"/>
    <property type="match status" value="2"/>
</dbReference>
<dbReference type="GO" id="GO:0031177">
    <property type="term" value="F:phosphopantetheine binding"/>
    <property type="evidence" value="ECO:0007669"/>
    <property type="project" value="InterPro"/>
</dbReference>
<sequence>MVYPPDFTAQPTEHVVVSADEENTQNQSHILSQQIDSAEVNIGFFSLYRYATLSDRLLLLLSVACCVIAGAAVPGLTIILGGLTEKIRDFVVGGVTVQDFKDDVSRYSLYFVYVGIGEFVTVLIGTAGFVYVGERVTGKTRERYMQAVLRQNIGFFDKLGPGEIANRITVDTHLMQTAVSEKVGTALTSVGTFVTALVISLGYSWRLALISFSSVVAIVLLMGNVSRFIVKFNQRAQEEFDYAVSLAEEAIGYIRIVSSLNARDQLSDRFEDHLEQSEKWGRKVRTLLGVSIGGLICIVMLNIGLDCWEGSRLLVKSQITQGDILTITLSIVIGAFSLGYVAPNIQHITAGIAAAAKIFGTIDRESPIDPLKDGGIILNSISGQIDFKDITHIYPSRPDTVALKNVSLHIEAGKTIALVGRSGSGKSTFINILQRFYTPIAGNISVDGHDIAQLDLSWLRQQMSLVSQQPSLFSTTIFENIAHGLIGTSNENASRETKALLVIQAAKTANAHSFIQSLPDGYDTWVGERGSQLSGGQKQRISIARAVIRNPKILLLDEATSALDSNSEHLVQEALDRAAEGRTTIMVAHRLSTIRGADRIIVLDHGQIVEEGTHEELVEKQGAYLRLIEAQRIRQDIGDEQYGSISPISLNTDDVSISRFGFGSLTDVHLLPLSLNEKQAEMIMDETVHEQPSLLSLVRMVAMLNRPEAKLLILGLCCSILAGGGTPTHVVFLAKNVEALARPPTEYSELRSDVNFWSVLYLALGLGLLLIQGTQGFALGFCSERLLRRARSTAFNSILKQKMTFFDQKDNSTGSLVSFISMQTVNLVAICVSIAFGWKLGLVCVALAPVLIACGFLRFYLLSRYESQSKILYERSAGYACEAVTDVRTVAALTREREICTEYGQQVQGIIAKNLLSVATTSILYALSQSLFFGCTALSFWYGGNLIADGKYTLFELFVCFIEIMFATQSVGTIFSFAPDMARAKEAAINLKNIYEQQPETSEGDPLSLNKVQGRITLENVSFRYPTRPTKYALRDVNISIEPGQHVALVGSSGSGKSTIISLLERFYEAERGILTLDGKNIKSFSASQYRSAFGLVSQEPTMLRGTIRENILLGLDQHVPEDSIMKACKDANIYEFIQSLPDGMATMVGTKGVLLSGGQKQRIAIARILIRDPKILLLDEATSALDSESAVMVQKALEKLRQGRTCISVAHQLSAIQDADQIYVLHDGAVVERGTHEELLRRPAELILLVENDPSLFSSSSKVTALGLCTGLLPAAALAGSRNVTELILISTETIAVCFRLALELYRRTRRIEDTPGHWAYTVLGVPVREMDVILEEFHASLSLPTHRQVFIGVEDESWLTLFGPPPELDRLFSYSAKIEAAPKLKLAAYGAVHSPHLPIPDLEAVVGNSPILNRSIQSQVQVLCTSTGIPYSTSTLRDLYLSRGSSRTSKEHSSSPERDRANTGDSNREEAALSEQSEGLRDGSNAIAIVGMAGRFPGSESLEEFWQSLMDGLDAHQEIPGDRFDIEEFYDPTGRNKNSLSTRYGCFLRNPGAFDHRLFNVSPREAEQMSPLQRLLLMSTYEALQMSGYTSNGTLSTQSQRIATYFGQAADDWKDGSRIAGIDLYYVPGLQRGFTPGRLNYHYKWEGASYSVDSACASSASAIGLACSALLSRECDTALAGGVNSITSPEPYSGLSKGSFLSPTGGCKTFQDGADGYCRGEAVGVLVLKRLEDAFHDNDNILAVIRGHGRNHSAHASSITHPHAETQVRLYNDVLQKSGVQAEEVGFVEMHGTGTQAGDAVEMSSVLEVFGRNRTKTNPLIVGAVKANVGHTEAAAGAVSMIKSIMALQKGVIPPQPGVPFKINHNYPPLKQLNVRIADDKINFHKPFGGNGKRKVMINNFDAAGGNSCFIIEEAPQAGPKQQDPRSHHTVAVSARTLLSLKKNKEALLEYLTAHTEIGLADLAYSTTARRIHEDIRVAYSGASVESIVQQLRGDLSKPAAAQRGPQKKSMVWVFSGQGSQYSGMGWDLFHTNTTFRNSIESMQRICDTQELPSFEELISNKNTDFTQKTTVQVQLAVVAIELALAELWLSWGVKPDVVIGHSLGEYAALCVSGVLSVNDVLYLVGQRALLTQKRCSEGAYAMLAVVAPAQALEEYLRRPEYQSCCISCYNSPSATVVSGPISELQTLEQLMRAAGTVCTLIRVPYGFHSPQMDSILDDFERLAQTVRFQAPKIPIVSTVTGSIVRESGFITPQYLARHARQPVEFYKALAACRVEGVADAHTIWLELGPDSVCGSMVKATLGAMNVHSSIKSRESNWKTISATVATLYTAGSSPNWCDFHHEYTRSLRLLNLPKYAFDTKNFWRVYKEDTVNQVETALKKPTITKISSSLHTIKEQLITIDTIKIVFHTSLADPELYEAVRGHQVDELPLCPAGVFCDIALTAAKYVYSKVDKTEGSQKHLQISNLELHHPVVASGDPKQILQISAERETKTGHQVKITFHLQDGSATQEIGGCQVNTYTSQEWENDWSKTPFFVKSRMDSLVESVKAGRGDHLRRSVIYKLFASLVNYDPKYQAIEEMFWDEQTNDAVANVSLKPYNGRGKFECLPYWTDPLVHLAGFVLNVNLTSASDDVWLSGGVARMQLHEELSADTQYVSYVRSHAPDEHGVSLSDVYVFSEKRFVGFCSLVFQKMPRIVLHRLLHKHDSRAPAKVSGSTHTVAVSKIEKQFTDDHQSPVAMPPPTSVEVENNLADRLIAIIAEETGVDMPDMVPTADFASMGVDSLMGITIIDRVQKELDVQLEASFFQENLTVADAQKALGYDDADSESDQGANAGSEDNSPSGGWTPISPPESDIEEILVTPNKLSEAIQIATEAPLTPPTEVLSSPAVDEISPSKTPPPAEYKSNVVLIHGRKKSNKIPLFLITDGAGSATAYIHLPRFASGMPLYAVESPFVRCPLEYRFSVEETAKMYIAAIKKIQPEGPYMLGGWSAGGAHAFEVSRQLLEAGEKIKRLVIIDMKIPKPMPEGLEVTMDFLDKVGLTTGINRAGPALAGMSERLKQHLASTIESLMFYTAREMDPSRRPEKSYIIWAEYGLAEIIGDAAFKDVAEMMGLKEDVDGNPMEDDTGLASWFYSRRDNFGPNGWDKLLGDVVCRSLKADHFSMVTPPAAPAASTGGKKQKKKWSKGKVKDKAQHAVVLDKTTSEKLYKDVQSYRLITVATLVDRLKINGSLARKALADLEEKGQIKKVVGHSSLNIYTRAVTAEE</sequence>
<dbReference type="PANTHER" id="PTHR43394:SF11">
    <property type="entry name" value="ATP-BINDING CASSETTE TRANSPORTER"/>
    <property type="match status" value="1"/>
</dbReference>
<dbReference type="InterPro" id="IPR032088">
    <property type="entry name" value="SAT"/>
</dbReference>
<keyword evidence="9 19" id="KW-0812">Transmembrane</keyword>
<dbReference type="Pfam" id="PF21089">
    <property type="entry name" value="PKS_DH_N"/>
    <property type="match status" value="1"/>
</dbReference>
<dbReference type="PROSITE" id="PS50929">
    <property type="entry name" value="ABC_TM1F"/>
    <property type="match status" value="2"/>
</dbReference>
<dbReference type="SUPFAM" id="SSF52151">
    <property type="entry name" value="FabD/lysophospholipase-like"/>
    <property type="match status" value="1"/>
</dbReference>
<dbReference type="Gene3D" id="3.30.70.3290">
    <property type="match status" value="1"/>
</dbReference>
<feature type="active site" description="Proton donor; for dehydratase activity" evidence="17">
    <location>
        <position position="2614"/>
    </location>
</feature>
<dbReference type="Pfam" id="PF00550">
    <property type="entry name" value="PP-binding"/>
    <property type="match status" value="1"/>
</dbReference>
<comment type="similarity">
    <text evidence="4">Belongs to the eukaryotic ribosomal protein eS25 family.</text>
</comment>
<dbReference type="GO" id="GO:0005743">
    <property type="term" value="C:mitochondrial inner membrane"/>
    <property type="evidence" value="ECO:0007669"/>
    <property type="project" value="TreeGrafter"/>
</dbReference>
<proteinExistence type="inferred from homology"/>
<dbReference type="InterPro" id="IPR011527">
    <property type="entry name" value="ABC1_TM_dom"/>
</dbReference>
<dbReference type="PROSITE" id="PS52004">
    <property type="entry name" value="KS3_2"/>
    <property type="match status" value="1"/>
</dbReference>
<evidence type="ECO:0000259" key="24">
    <source>
        <dbReference type="PROSITE" id="PS52019"/>
    </source>
</evidence>
<evidence type="ECO:0000259" key="22">
    <source>
        <dbReference type="PROSITE" id="PS50929"/>
    </source>
</evidence>
<evidence type="ECO:0000256" key="2">
    <source>
        <dbReference type="ARBA" id="ARBA00005179"/>
    </source>
</evidence>
<dbReference type="InterPro" id="IPR004977">
    <property type="entry name" value="Ribosomal_eS25"/>
</dbReference>
<dbReference type="EMBL" id="MIKG01000003">
    <property type="protein sequence ID" value="RAO66195.1"/>
    <property type="molecule type" value="Genomic_DNA"/>
</dbReference>
<dbReference type="FunFam" id="3.30.63.20:FF:000001">
    <property type="entry name" value="40S ribosomal protein S25"/>
    <property type="match status" value="1"/>
</dbReference>
<comment type="caution">
    <text evidence="25">The sequence shown here is derived from an EMBL/GenBank/DDBJ whole genome shotgun (WGS) entry which is preliminary data.</text>
</comment>
<protein>
    <recommendedName>
        <fullName evidence="27">Carrier domain-containing protein</fullName>
    </recommendedName>
</protein>
<comment type="subcellular location">
    <subcellularLocation>
        <location evidence="1">Membrane</location>
        <topology evidence="1">Multi-pass membrane protein</topology>
    </subcellularLocation>
</comment>
<dbReference type="PROSITE" id="PS00012">
    <property type="entry name" value="PHOSPHOPANTETHEINE"/>
    <property type="match status" value="1"/>
</dbReference>
<feature type="transmembrane region" description="Helical" evidence="19">
    <location>
        <begin position="842"/>
        <end position="861"/>
    </location>
</feature>
<feature type="transmembrane region" description="Helical" evidence="19">
    <location>
        <begin position="816"/>
        <end position="836"/>
    </location>
</feature>